<sequence>MTNDPLAPLLALADVEPAFAEARAKVDGALRHRALRRQGGQVAAEVGLRAAVASAALEDHRHDLAAVRAGTVTDPVVQGALRVSEGLDGLADLWPRAPRQVLARLHMLAARGAVADGDLGRLLSGAERIDALAGLVAGNERTPPLLLAAVVHAELLTLRPFAGPAGVVARAAARLTLVSRGFDIRGLVGVERGHLAREPEYVGSAGAYATGTPDGVRSWLRHYAAAVSAGADELQEIGNEVLSPSGN</sequence>
<reference evidence="2 3" key="1">
    <citation type="submission" date="2016-09" db="EMBL/GenBank/DDBJ databases">
        <title>Couchioplanes caeruleus draft genome sequence.</title>
        <authorList>
            <person name="Sheehan J."/>
            <person name="Caffrey P."/>
        </authorList>
    </citation>
    <scope>NUCLEOTIDE SEQUENCE [LARGE SCALE GENOMIC DNA]</scope>
    <source>
        <strain evidence="2 3">DSM 43634</strain>
    </source>
</reference>
<protein>
    <submittedName>
        <fullName evidence="2">Oxidoreductase</fullName>
    </submittedName>
</protein>
<evidence type="ECO:0000313" key="3">
    <source>
        <dbReference type="Proteomes" id="UP000182486"/>
    </source>
</evidence>
<accession>A0A1K0GES5</accession>
<gene>
    <name evidence="2" type="ORF">BG844_30805</name>
</gene>
<dbReference type="PROSITE" id="PS51459">
    <property type="entry name" value="FIDO"/>
    <property type="match status" value="1"/>
</dbReference>
<dbReference type="AlphaFoldDB" id="A0A1K0GES5"/>
<dbReference type="EMBL" id="MEIA01000466">
    <property type="protein sequence ID" value="OJF10654.1"/>
    <property type="molecule type" value="Genomic_DNA"/>
</dbReference>
<organism evidence="2 3">
    <name type="scientific">Couchioplanes caeruleus subsp. caeruleus</name>
    <dbReference type="NCBI Taxonomy" id="56427"/>
    <lineage>
        <taxon>Bacteria</taxon>
        <taxon>Bacillati</taxon>
        <taxon>Actinomycetota</taxon>
        <taxon>Actinomycetes</taxon>
        <taxon>Micromonosporales</taxon>
        <taxon>Micromonosporaceae</taxon>
        <taxon>Couchioplanes</taxon>
    </lineage>
</organism>
<comment type="caution">
    <text evidence="2">The sequence shown here is derived from an EMBL/GenBank/DDBJ whole genome shotgun (WGS) entry which is preliminary data.</text>
</comment>
<evidence type="ECO:0000313" key="2">
    <source>
        <dbReference type="EMBL" id="OJF10654.1"/>
    </source>
</evidence>
<evidence type="ECO:0000259" key="1">
    <source>
        <dbReference type="PROSITE" id="PS51459"/>
    </source>
</evidence>
<keyword evidence="3" id="KW-1185">Reference proteome</keyword>
<dbReference type="Proteomes" id="UP000182486">
    <property type="component" value="Unassembled WGS sequence"/>
</dbReference>
<name>A0A1K0GES5_9ACTN</name>
<proteinExistence type="predicted"/>
<dbReference type="RefSeq" id="WP_071808837.1">
    <property type="nucleotide sequence ID" value="NZ_MEIA01000466.1"/>
</dbReference>
<dbReference type="InterPro" id="IPR003812">
    <property type="entry name" value="Fido"/>
</dbReference>
<feature type="domain" description="Fido" evidence="1">
    <location>
        <begin position="97"/>
        <end position="222"/>
    </location>
</feature>